<evidence type="ECO:0000256" key="1">
    <source>
        <dbReference type="ARBA" id="ARBA00004141"/>
    </source>
</evidence>
<keyword evidence="3" id="KW-0813">Transport</keyword>
<dbReference type="AlphaFoldDB" id="A0AAI8YXU7"/>
<evidence type="ECO:0000256" key="7">
    <source>
        <dbReference type="SAM" id="MobiDB-lite"/>
    </source>
</evidence>
<dbReference type="Pfam" id="PF00083">
    <property type="entry name" value="Sugar_tr"/>
    <property type="match status" value="2"/>
</dbReference>
<organism evidence="10 11">
    <name type="scientific">Lecanosticta acicola</name>
    <dbReference type="NCBI Taxonomy" id="111012"/>
    <lineage>
        <taxon>Eukaryota</taxon>
        <taxon>Fungi</taxon>
        <taxon>Dikarya</taxon>
        <taxon>Ascomycota</taxon>
        <taxon>Pezizomycotina</taxon>
        <taxon>Dothideomycetes</taxon>
        <taxon>Dothideomycetidae</taxon>
        <taxon>Mycosphaerellales</taxon>
        <taxon>Mycosphaerellaceae</taxon>
        <taxon>Lecanosticta</taxon>
    </lineage>
</organism>
<sequence>MLPRTMLNLQGRAFYQLMSFSCAMAFLIFGYDAGVLGGVQTTQPFLSGLNITGNEQGNLIIPLIASSYTLGCLVMAIFLVISGVGYHFGRRMSILIGDVLVVIGGAIQASSFSVAQIITARVICGFGIGLISATVPTYMSETTIKTSQRGPQVAIQCVYLIWGVALAYWVDLGMTQLDSQASWRFPISLQSLFTLLSFVGMLVLPDTPRWYYSKGRIEDGDRVLSQLYALPIEDEQVQKTRAEILETIKLEDQEGRIKVLDFFWDRSKLQSARRVRTSFLILSLQQNMAIGCWMGCPWLYGPEIAPLRYRHLGGAAGIVGEWSMTFATVFGGGIAVQSVGWPIWFWQLTSCVVAVIFVYFWCPETAGKTLEEIDDVFIEEAQRWPGAKHIRVHEEELSVEDSRSGKGAKYEEVAEHEETV</sequence>
<comment type="caution">
    <text evidence="10">The sequence shown here is derived from an EMBL/GenBank/DDBJ whole genome shotgun (WGS) entry which is preliminary data.</text>
</comment>
<feature type="transmembrane region" description="Helical" evidence="8">
    <location>
        <begin position="93"/>
        <end position="112"/>
    </location>
</feature>
<gene>
    <name evidence="10" type="ORF">LECACI_7A003972</name>
</gene>
<evidence type="ECO:0000256" key="4">
    <source>
        <dbReference type="ARBA" id="ARBA00022692"/>
    </source>
</evidence>
<dbReference type="PROSITE" id="PS50850">
    <property type="entry name" value="MFS"/>
    <property type="match status" value="1"/>
</dbReference>
<dbReference type="GO" id="GO:0016020">
    <property type="term" value="C:membrane"/>
    <property type="evidence" value="ECO:0007669"/>
    <property type="project" value="UniProtKB-SubCell"/>
</dbReference>
<dbReference type="PANTHER" id="PTHR48022:SF28">
    <property type="entry name" value="MAJOR FACILITATOR SUPERFAMILY (MFS) PROFILE DOMAIN-CONTAINING PROTEIN-RELATED"/>
    <property type="match status" value="1"/>
</dbReference>
<dbReference type="InterPro" id="IPR003663">
    <property type="entry name" value="Sugar/inositol_transpt"/>
</dbReference>
<keyword evidence="11" id="KW-1185">Reference proteome</keyword>
<dbReference type="EMBL" id="CAVMBE010000020">
    <property type="protein sequence ID" value="CAK3991548.1"/>
    <property type="molecule type" value="Genomic_DNA"/>
</dbReference>
<feature type="transmembrane region" description="Helical" evidence="8">
    <location>
        <begin position="59"/>
        <end position="81"/>
    </location>
</feature>
<dbReference type="InterPro" id="IPR036259">
    <property type="entry name" value="MFS_trans_sf"/>
</dbReference>
<evidence type="ECO:0000256" key="8">
    <source>
        <dbReference type="SAM" id="Phobius"/>
    </source>
</evidence>
<feature type="transmembrane region" description="Helical" evidence="8">
    <location>
        <begin position="151"/>
        <end position="170"/>
    </location>
</feature>
<keyword evidence="5 8" id="KW-1133">Transmembrane helix</keyword>
<proteinExistence type="inferred from homology"/>
<comment type="subcellular location">
    <subcellularLocation>
        <location evidence="1">Membrane</location>
        <topology evidence="1">Multi-pass membrane protein</topology>
    </subcellularLocation>
</comment>
<dbReference type="SUPFAM" id="SSF103473">
    <property type="entry name" value="MFS general substrate transporter"/>
    <property type="match status" value="2"/>
</dbReference>
<feature type="region of interest" description="Disordered" evidence="7">
    <location>
        <begin position="401"/>
        <end position="420"/>
    </location>
</feature>
<evidence type="ECO:0000256" key="5">
    <source>
        <dbReference type="ARBA" id="ARBA00022989"/>
    </source>
</evidence>
<evidence type="ECO:0000256" key="3">
    <source>
        <dbReference type="ARBA" id="ARBA00022448"/>
    </source>
</evidence>
<comment type="similarity">
    <text evidence="2">Belongs to the major facilitator superfamily. Sugar transporter (TC 2.A.1.1) family.</text>
</comment>
<feature type="transmembrane region" description="Helical" evidence="8">
    <location>
        <begin position="118"/>
        <end position="139"/>
    </location>
</feature>
<dbReference type="InterPro" id="IPR020846">
    <property type="entry name" value="MFS_dom"/>
</dbReference>
<dbReference type="InterPro" id="IPR050360">
    <property type="entry name" value="MFS_Sugar_Transporters"/>
</dbReference>
<evidence type="ECO:0000256" key="6">
    <source>
        <dbReference type="ARBA" id="ARBA00023136"/>
    </source>
</evidence>
<evidence type="ECO:0000256" key="2">
    <source>
        <dbReference type="ARBA" id="ARBA00010992"/>
    </source>
</evidence>
<feature type="transmembrane region" description="Helical" evidence="8">
    <location>
        <begin position="343"/>
        <end position="361"/>
    </location>
</feature>
<feature type="domain" description="Major facilitator superfamily (MFS) profile" evidence="9">
    <location>
        <begin position="18"/>
        <end position="420"/>
    </location>
</feature>
<dbReference type="PANTHER" id="PTHR48022">
    <property type="entry name" value="PLASTIDIC GLUCOSE TRANSPORTER 4"/>
    <property type="match status" value="1"/>
</dbReference>
<feature type="transmembrane region" description="Helical" evidence="8">
    <location>
        <begin position="312"/>
        <end position="336"/>
    </location>
</feature>
<feature type="transmembrane region" description="Helical" evidence="8">
    <location>
        <begin position="20"/>
        <end position="39"/>
    </location>
</feature>
<name>A0AAI8YXU7_9PEZI</name>
<dbReference type="PRINTS" id="PR00171">
    <property type="entry name" value="SUGRTRNSPORT"/>
</dbReference>
<dbReference type="GO" id="GO:0005351">
    <property type="term" value="F:carbohydrate:proton symporter activity"/>
    <property type="evidence" value="ECO:0007669"/>
    <property type="project" value="TreeGrafter"/>
</dbReference>
<keyword evidence="4 8" id="KW-0812">Transmembrane</keyword>
<accession>A0AAI8YXU7</accession>
<dbReference type="Proteomes" id="UP001296104">
    <property type="component" value="Unassembled WGS sequence"/>
</dbReference>
<evidence type="ECO:0000313" key="10">
    <source>
        <dbReference type="EMBL" id="CAK3991548.1"/>
    </source>
</evidence>
<evidence type="ECO:0000259" key="9">
    <source>
        <dbReference type="PROSITE" id="PS50850"/>
    </source>
</evidence>
<reference evidence="10" key="1">
    <citation type="submission" date="2023-11" db="EMBL/GenBank/DDBJ databases">
        <authorList>
            <person name="Alioto T."/>
            <person name="Alioto T."/>
            <person name="Gomez Garrido J."/>
        </authorList>
    </citation>
    <scope>NUCLEOTIDE SEQUENCE</scope>
</reference>
<evidence type="ECO:0000313" key="11">
    <source>
        <dbReference type="Proteomes" id="UP001296104"/>
    </source>
</evidence>
<protein>
    <submittedName>
        <fullName evidence="10">MFS general substrate transporter</fullName>
    </submittedName>
</protein>
<dbReference type="InterPro" id="IPR005828">
    <property type="entry name" value="MFS_sugar_transport-like"/>
</dbReference>
<keyword evidence="6 8" id="KW-0472">Membrane</keyword>
<dbReference type="Gene3D" id="1.20.1250.20">
    <property type="entry name" value="MFS general substrate transporter like domains"/>
    <property type="match status" value="2"/>
</dbReference>
<feature type="transmembrane region" description="Helical" evidence="8">
    <location>
        <begin position="182"/>
        <end position="204"/>
    </location>
</feature>